<dbReference type="Proteomes" id="UP001194746">
    <property type="component" value="Unassembled WGS sequence"/>
</dbReference>
<gene>
    <name evidence="1" type="ORF">FE257_004962</name>
</gene>
<comment type="caution">
    <text evidence="1">The sequence shown here is derived from an EMBL/GenBank/DDBJ whole genome shotgun (WGS) entry which is preliminary data.</text>
</comment>
<evidence type="ECO:0000313" key="2">
    <source>
        <dbReference type="Proteomes" id="UP001194746"/>
    </source>
</evidence>
<name>A0AAD4GMZ1_ASPNN</name>
<sequence length="244" mass="28256">MHFTFIDSLKRLIAGSPIRHNGRLLLYRQPDYGKVRCISLSEVSDGWMCTKMLRTSPRVRDEPLRTVFVLTSDKEVKTLPFIIYLKKIYDHDIKTTVVKAPSHCPQPRGLETVKWGLRRIEDAITSIEADDALMEQICSYHRVFIHSSESGITQRWKFLNSFLSKRVTRSSTWRLIRMLFPFIVNYDFPFISIYDAGAGKYVHLAQGQGPGVQEELWRYSGQDEQEHTYGSGVHYVFSDIDSTN</sequence>
<keyword evidence="2" id="KW-1185">Reference proteome</keyword>
<protein>
    <submittedName>
        <fullName evidence="1">Uncharacterized protein</fullName>
    </submittedName>
</protein>
<organism evidence="1 2">
    <name type="scientific">Aspergillus nanangensis</name>
    <dbReference type="NCBI Taxonomy" id="2582783"/>
    <lineage>
        <taxon>Eukaryota</taxon>
        <taxon>Fungi</taxon>
        <taxon>Dikarya</taxon>
        <taxon>Ascomycota</taxon>
        <taxon>Pezizomycotina</taxon>
        <taxon>Eurotiomycetes</taxon>
        <taxon>Eurotiomycetidae</taxon>
        <taxon>Eurotiales</taxon>
        <taxon>Aspergillaceae</taxon>
        <taxon>Aspergillus</taxon>
        <taxon>Aspergillus subgen. Circumdati</taxon>
    </lineage>
</organism>
<accession>A0AAD4GMZ1</accession>
<reference evidence="1" key="1">
    <citation type="journal article" date="2019" name="Beilstein J. Org. Chem.">
        <title>Nanangenines: drimane sesquiterpenoids as the dominant metabolite cohort of a novel Australian fungus, Aspergillus nanangensis.</title>
        <authorList>
            <person name="Lacey H.J."/>
            <person name="Gilchrist C.L.M."/>
            <person name="Crombie A."/>
            <person name="Kalaitzis J.A."/>
            <person name="Vuong D."/>
            <person name="Rutledge P.J."/>
            <person name="Turner P."/>
            <person name="Pitt J.I."/>
            <person name="Lacey E."/>
            <person name="Chooi Y.H."/>
            <person name="Piggott A.M."/>
        </authorList>
    </citation>
    <scope>NUCLEOTIDE SEQUENCE</scope>
    <source>
        <strain evidence="1">MST-FP2251</strain>
    </source>
</reference>
<dbReference type="AlphaFoldDB" id="A0AAD4GMZ1"/>
<proteinExistence type="predicted"/>
<evidence type="ECO:0000313" key="1">
    <source>
        <dbReference type="EMBL" id="KAF9882850.1"/>
    </source>
</evidence>
<dbReference type="EMBL" id="VCAU01000208">
    <property type="protein sequence ID" value="KAF9882850.1"/>
    <property type="molecule type" value="Genomic_DNA"/>
</dbReference>
<reference evidence="1" key="2">
    <citation type="submission" date="2020-02" db="EMBL/GenBank/DDBJ databases">
        <authorList>
            <person name="Gilchrist C.L.M."/>
            <person name="Chooi Y.-H."/>
        </authorList>
    </citation>
    <scope>NUCLEOTIDE SEQUENCE</scope>
    <source>
        <strain evidence="1">MST-FP2251</strain>
    </source>
</reference>